<organism evidence="1 2">
    <name type="scientific">Cellulomonas hominis</name>
    <dbReference type="NCBI Taxonomy" id="156981"/>
    <lineage>
        <taxon>Bacteria</taxon>
        <taxon>Bacillati</taxon>
        <taxon>Actinomycetota</taxon>
        <taxon>Actinomycetes</taxon>
        <taxon>Micrococcales</taxon>
        <taxon>Cellulomonadaceae</taxon>
        <taxon>Cellulomonas</taxon>
    </lineage>
</organism>
<comment type="caution">
    <text evidence="1">The sequence shown here is derived from an EMBL/GenBank/DDBJ whole genome shotgun (WGS) entry which is preliminary data.</text>
</comment>
<dbReference type="Proteomes" id="UP000321723">
    <property type="component" value="Unassembled WGS sequence"/>
</dbReference>
<proteinExistence type="predicted"/>
<protein>
    <submittedName>
        <fullName evidence="1">Uncharacterized protein</fullName>
    </submittedName>
</protein>
<evidence type="ECO:0000313" key="1">
    <source>
        <dbReference type="EMBL" id="GEL47767.1"/>
    </source>
</evidence>
<accession>A0A511FHF8</accession>
<keyword evidence="2" id="KW-1185">Reference proteome</keyword>
<sequence>MLGSVTTREARRTLAVMVSVSPVLDEVAAEYARAAQEREDLADSLRARLVDLVLEQDRSFFDLQRAATASLTGWIRQTARSFAPGDPTLRRRTTIPVPIGAHEALDALAPAVAPDEPVMTSAREQLVDASVAALDAGERKRHMSDRPWLAATAMRRLLRLPRVCVPPVPADREWALAALRADTTLAARSLRTMLDLTFGHGSPGDLDERVLSLWDDFSLDQMGTLADYPSTTAHVIALGQLTLAPKPSRIAMRVMRKALKERVGPSVAWTTQSATLLGSFVARVAERVSSYDAHSDEVARLAMAEEADRLAALWPDLLEQVTAWPGRPLGGDEADVEQVLWGLFLDAVAPTQT</sequence>
<reference evidence="1 2" key="1">
    <citation type="submission" date="2019-07" db="EMBL/GenBank/DDBJ databases">
        <title>Whole genome shotgun sequence of Cellulomonas hominis NBRC 16055.</title>
        <authorList>
            <person name="Hosoyama A."/>
            <person name="Uohara A."/>
            <person name="Ohji S."/>
            <person name="Ichikawa N."/>
        </authorList>
    </citation>
    <scope>NUCLEOTIDE SEQUENCE [LARGE SCALE GENOMIC DNA]</scope>
    <source>
        <strain evidence="1 2">NBRC 16055</strain>
    </source>
</reference>
<evidence type="ECO:0000313" key="2">
    <source>
        <dbReference type="Proteomes" id="UP000321723"/>
    </source>
</evidence>
<dbReference type="AlphaFoldDB" id="A0A511FHF8"/>
<name>A0A511FHF8_9CELL</name>
<dbReference type="EMBL" id="BJVQ01000048">
    <property type="protein sequence ID" value="GEL47767.1"/>
    <property type="molecule type" value="Genomic_DNA"/>
</dbReference>
<gene>
    <name evidence="1" type="ORF">CHO01_28830</name>
</gene>